<accession>A0ABP9DBV2</accession>
<dbReference type="Proteomes" id="UP001501752">
    <property type="component" value="Unassembled WGS sequence"/>
</dbReference>
<evidence type="ECO:0000256" key="1">
    <source>
        <dbReference type="ARBA" id="ARBA00000085"/>
    </source>
</evidence>
<reference evidence="15" key="1">
    <citation type="journal article" date="2019" name="Int. J. Syst. Evol. Microbiol.">
        <title>The Global Catalogue of Microorganisms (GCM) 10K type strain sequencing project: providing services to taxonomists for standard genome sequencing and annotation.</title>
        <authorList>
            <consortium name="The Broad Institute Genomics Platform"/>
            <consortium name="The Broad Institute Genome Sequencing Center for Infectious Disease"/>
            <person name="Wu L."/>
            <person name="Ma J."/>
        </authorList>
    </citation>
    <scope>NUCLEOTIDE SEQUENCE [LARGE SCALE GENOMIC DNA]</scope>
    <source>
        <strain evidence="15">JCM 13006</strain>
    </source>
</reference>
<keyword evidence="15" id="KW-1185">Reference proteome</keyword>
<proteinExistence type="predicted"/>
<dbReference type="Pfam" id="PF02518">
    <property type="entry name" value="HATPase_c"/>
    <property type="match status" value="1"/>
</dbReference>
<keyword evidence="4" id="KW-0597">Phosphoprotein</keyword>
<dbReference type="SUPFAM" id="SSF158472">
    <property type="entry name" value="HAMP domain-like"/>
    <property type="match status" value="1"/>
</dbReference>
<dbReference type="SMART" id="SM00304">
    <property type="entry name" value="HAMP"/>
    <property type="match status" value="1"/>
</dbReference>
<keyword evidence="10" id="KW-0472">Membrane</keyword>
<evidence type="ECO:0000313" key="14">
    <source>
        <dbReference type="EMBL" id="GAA4831389.1"/>
    </source>
</evidence>
<organism evidence="14 15">
    <name type="scientific">Kitasatospora terrestris</name>
    <dbReference type="NCBI Taxonomy" id="258051"/>
    <lineage>
        <taxon>Bacteria</taxon>
        <taxon>Bacillati</taxon>
        <taxon>Actinomycetota</taxon>
        <taxon>Actinomycetes</taxon>
        <taxon>Kitasatosporales</taxon>
        <taxon>Streptomycetaceae</taxon>
        <taxon>Kitasatospora</taxon>
    </lineage>
</organism>
<feature type="region of interest" description="Disordered" evidence="11">
    <location>
        <begin position="81"/>
        <end position="105"/>
    </location>
</feature>
<evidence type="ECO:0000259" key="12">
    <source>
        <dbReference type="PROSITE" id="PS50109"/>
    </source>
</evidence>
<feature type="domain" description="HAMP" evidence="13">
    <location>
        <begin position="207"/>
        <end position="259"/>
    </location>
</feature>
<dbReference type="InterPro" id="IPR050428">
    <property type="entry name" value="TCS_sensor_his_kinase"/>
</dbReference>
<evidence type="ECO:0000256" key="6">
    <source>
        <dbReference type="ARBA" id="ARBA00022692"/>
    </source>
</evidence>
<evidence type="ECO:0000313" key="15">
    <source>
        <dbReference type="Proteomes" id="UP001501752"/>
    </source>
</evidence>
<comment type="caution">
    <text evidence="14">The sequence shown here is derived from an EMBL/GenBank/DDBJ whole genome shotgun (WGS) entry which is preliminary data.</text>
</comment>
<evidence type="ECO:0000256" key="7">
    <source>
        <dbReference type="ARBA" id="ARBA00022777"/>
    </source>
</evidence>
<comment type="subcellular location">
    <subcellularLocation>
        <location evidence="2">Cell membrane</location>
    </subcellularLocation>
</comment>
<dbReference type="InterPro" id="IPR004358">
    <property type="entry name" value="Sig_transdc_His_kin-like_C"/>
</dbReference>
<comment type="catalytic activity">
    <reaction evidence="1">
        <text>ATP + protein L-histidine = ADP + protein N-phospho-L-histidine.</text>
        <dbReference type="EC" id="2.7.13.3"/>
    </reaction>
</comment>
<dbReference type="SUPFAM" id="SSF47384">
    <property type="entry name" value="Homodimeric domain of signal transducing histidine kinase"/>
    <property type="match status" value="1"/>
</dbReference>
<dbReference type="Pfam" id="PF00672">
    <property type="entry name" value="HAMP"/>
    <property type="match status" value="1"/>
</dbReference>
<dbReference type="EC" id="2.7.13.3" evidence="3"/>
<gene>
    <name evidence="14" type="ORF">GCM10023235_02000</name>
</gene>
<evidence type="ECO:0000256" key="11">
    <source>
        <dbReference type="SAM" id="MobiDB-lite"/>
    </source>
</evidence>
<evidence type="ECO:0000256" key="2">
    <source>
        <dbReference type="ARBA" id="ARBA00004236"/>
    </source>
</evidence>
<evidence type="ECO:0000259" key="13">
    <source>
        <dbReference type="PROSITE" id="PS50885"/>
    </source>
</evidence>
<dbReference type="Gene3D" id="6.10.340.10">
    <property type="match status" value="1"/>
</dbReference>
<dbReference type="Pfam" id="PF00512">
    <property type="entry name" value="HisKA"/>
    <property type="match status" value="1"/>
</dbReference>
<dbReference type="CDD" id="cd00082">
    <property type="entry name" value="HisKA"/>
    <property type="match status" value="1"/>
</dbReference>
<dbReference type="InterPro" id="IPR003660">
    <property type="entry name" value="HAMP_dom"/>
</dbReference>
<dbReference type="Gene3D" id="3.30.565.10">
    <property type="entry name" value="Histidine kinase-like ATPase, C-terminal domain"/>
    <property type="match status" value="1"/>
</dbReference>
<name>A0ABP9DBV2_9ACTN</name>
<dbReference type="SMART" id="SM00388">
    <property type="entry name" value="HisKA"/>
    <property type="match status" value="1"/>
</dbReference>
<feature type="domain" description="Histidine kinase" evidence="12">
    <location>
        <begin position="274"/>
        <end position="479"/>
    </location>
</feature>
<evidence type="ECO:0000256" key="10">
    <source>
        <dbReference type="ARBA" id="ARBA00023136"/>
    </source>
</evidence>
<dbReference type="InterPro" id="IPR036097">
    <property type="entry name" value="HisK_dim/P_sf"/>
</dbReference>
<evidence type="ECO:0000256" key="8">
    <source>
        <dbReference type="ARBA" id="ARBA00022989"/>
    </source>
</evidence>
<dbReference type="InterPro" id="IPR003594">
    <property type="entry name" value="HATPase_dom"/>
</dbReference>
<keyword evidence="9" id="KW-0902">Two-component regulatory system</keyword>
<feature type="compositionally biased region" description="Pro residues" evidence="11">
    <location>
        <begin position="86"/>
        <end position="99"/>
    </location>
</feature>
<sequence length="482" mass="50729">MLLALLLPSVLLSALSYRAERERLQHDFRARMLSTALSDLTSAANAVRTGNGPNAVAAAHEALSVRKFNTYTVYALTPQRTAAAPEGPPGPPEDWPGPKPSLVSDASDAQITTTPVAAFLAADFRRHALGEQDLVVLRTPGAAWLTVGAVVGVQGPNDRFPGEPVVAVEYHLPSVVDEQAGAYLRSLLQVTGITVLVGAAFAWLVAGRIQRPVRAAGAAARAFGGGDFSVRLPVTGQDELADLSREFNNMADQLAEAVGQLTAHEARHRRFVADVSHELRTPTASLLAAATALEHPDTRDAAVELVAPQLRRLARLTEELLEISRMDAGEVVLDRRPVDLADLAADVAAHSADPSGVTVERHGDTVAAVDARRLHGVVSNLVGNALRHGAPPVRVTVEGTARTVTVRVADAGPGVPAELRERIFDRFARGDAARTGGEGHGLGLAIARENARLHGANLDLGPEPRDGGGVFVLTVPKPPVGD</sequence>
<dbReference type="InterPro" id="IPR005467">
    <property type="entry name" value="His_kinase_dom"/>
</dbReference>
<keyword evidence="8" id="KW-1133">Transmembrane helix</keyword>
<dbReference type="InterPro" id="IPR036890">
    <property type="entry name" value="HATPase_C_sf"/>
</dbReference>
<protein>
    <recommendedName>
        <fullName evidence="3">histidine kinase</fullName>
        <ecNumber evidence="3">2.7.13.3</ecNumber>
    </recommendedName>
</protein>
<dbReference type="PROSITE" id="PS50885">
    <property type="entry name" value="HAMP"/>
    <property type="match status" value="1"/>
</dbReference>
<dbReference type="PRINTS" id="PR00344">
    <property type="entry name" value="BCTRLSENSOR"/>
</dbReference>
<keyword evidence="7" id="KW-0418">Kinase</keyword>
<dbReference type="Gene3D" id="1.10.287.130">
    <property type="match status" value="1"/>
</dbReference>
<dbReference type="CDD" id="cd06225">
    <property type="entry name" value="HAMP"/>
    <property type="match status" value="1"/>
</dbReference>
<keyword evidence="5" id="KW-0808">Transferase</keyword>
<dbReference type="PANTHER" id="PTHR45436">
    <property type="entry name" value="SENSOR HISTIDINE KINASE YKOH"/>
    <property type="match status" value="1"/>
</dbReference>
<dbReference type="EMBL" id="BAABIS010000001">
    <property type="protein sequence ID" value="GAA4831389.1"/>
    <property type="molecule type" value="Genomic_DNA"/>
</dbReference>
<evidence type="ECO:0000256" key="5">
    <source>
        <dbReference type="ARBA" id="ARBA00022679"/>
    </source>
</evidence>
<dbReference type="SUPFAM" id="SSF55874">
    <property type="entry name" value="ATPase domain of HSP90 chaperone/DNA topoisomerase II/histidine kinase"/>
    <property type="match status" value="1"/>
</dbReference>
<evidence type="ECO:0000256" key="9">
    <source>
        <dbReference type="ARBA" id="ARBA00023012"/>
    </source>
</evidence>
<keyword evidence="6" id="KW-0812">Transmembrane</keyword>
<evidence type="ECO:0000256" key="3">
    <source>
        <dbReference type="ARBA" id="ARBA00012438"/>
    </source>
</evidence>
<dbReference type="PROSITE" id="PS50109">
    <property type="entry name" value="HIS_KIN"/>
    <property type="match status" value="1"/>
</dbReference>
<evidence type="ECO:0000256" key="4">
    <source>
        <dbReference type="ARBA" id="ARBA00022553"/>
    </source>
</evidence>
<dbReference type="PANTHER" id="PTHR45436:SF5">
    <property type="entry name" value="SENSOR HISTIDINE KINASE TRCS"/>
    <property type="match status" value="1"/>
</dbReference>
<dbReference type="InterPro" id="IPR003661">
    <property type="entry name" value="HisK_dim/P_dom"/>
</dbReference>
<dbReference type="SMART" id="SM00387">
    <property type="entry name" value="HATPase_c"/>
    <property type="match status" value="1"/>
</dbReference>